<sequence length="578" mass="63616">MGSRLSRLRKTSDPRAPSTALQPVQTQQPSAATATTSSNMTDAINELPPTPFRVIVDGRTGTVKYVGEVDGTAGSWLGIDWDDQRGKHDGTVKDRRYFTAAHETSGSFIRYVPSRVQLGITFLDAVRDRYTTREPVEGAEEANEGTSTSGPDVSIVKWENSNIDVEMVGFAKVAQKQTLENLQEANLTDGLVSSLGDVSIIPSVLPKLAIVDLTGSLFSQWAQIADLTRTLPCLTSLYLNRVRLQLPEDGSTLAGAFDQVRLLTLNLSMHTAEDLAQLVPNFPALEELHFGFNNVTELVPLDAPKLRYLNLQNNALAFDQAAVLSDRDRLPALRHLNLQWNGIPSLAPDTVIPHLTTLWISDNNLGQWTDVDALHAWSDLTELRINRNPVYAGDAELARIQVIARLPSLTVLNGSEISEKDRMGAEVYFLKLANEAILAQTGSAIHQDTPIEEVPPLVPAEILAAYPTFLTLAAKHGVPAVAPPESEKLKVVTVQLQRLDKNGEAKGAPIQHRILPSANVRHFRALVARQMRISPRKLKLRVTDKWTGRQEYMAADDDMKLVSYYNLEDGQVIDVLDA</sequence>
<dbReference type="FunFam" id="2.30.30.190:FF:000016">
    <property type="entry name" value="Tubulin-folding cofactor E"/>
    <property type="match status" value="1"/>
</dbReference>
<dbReference type="PANTHER" id="PTHR18849:SF0">
    <property type="entry name" value="CILIA- AND FLAGELLA-ASSOCIATED PROTEIN 410-RELATED"/>
    <property type="match status" value="1"/>
</dbReference>
<dbReference type="Pfam" id="PF01302">
    <property type="entry name" value="CAP_GLY"/>
    <property type="match status" value="1"/>
</dbReference>
<gene>
    <name evidence="10" type="ORF">AMAG_13619</name>
</gene>
<evidence type="ECO:0000256" key="2">
    <source>
        <dbReference type="ARBA" id="ARBA00006286"/>
    </source>
</evidence>
<dbReference type="GO" id="GO:0005737">
    <property type="term" value="C:cytoplasm"/>
    <property type="evidence" value="ECO:0007669"/>
    <property type="project" value="UniProtKB-SubCell"/>
</dbReference>
<dbReference type="OMA" id="NENSTFA"/>
<protein>
    <recommendedName>
        <fullName evidence="9">CAP-Gly domain-containing protein</fullName>
    </recommendedName>
</protein>
<feature type="region of interest" description="Disordered" evidence="8">
    <location>
        <begin position="134"/>
        <end position="153"/>
    </location>
</feature>
<comment type="similarity">
    <text evidence="2">Belongs to the TBCE family.</text>
</comment>
<dbReference type="PROSITE" id="PS50245">
    <property type="entry name" value="CAP_GLY_2"/>
    <property type="match status" value="1"/>
</dbReference>
<name>A0A0L0T3U8_ALLM3</name>
<evidence type="ECO:0000313" key="11">
    <source>
        <dbReference type="Proteomes" id="UP000054350"/>
    </source>
</evidence>
<reference evidence="10 11" key="1">
    <citation type="submission" date="2009-11" db="EMBL/GenBank/DDBJ databases">
        <title>Annotation of Allomyces macrogynus ATCC 38327.</title>
        <authorList>
            <consortium name="The Broad Institute Genome Sequencing Platform"/>
            <person name="Russ C."/>
            <person name="Cuomo C."/>
            <person name="Burger G."/>
            <person name="Gray M.W."/>
            <person name="Holland P.W.H."/>
            <person name="King N."/>
            <person name="Lang F.B.F."/>
            <person name="Roger A.J."/>
            <person name="Ruiz-Trillo I."/>
            <person name="Young S.K."/>
            <person name="Zeng Q."/>
            <person name="Gargeya S."/>
            <person name="Fitzgerald M."/>
            <person name="Haas B."/>
            <person name="Abouelleil A."/>
            <person name="Alvarado L."/>
            <person name="Arachchi H.M."/>
            <person name="Berlin A."/>
            <person name="Chapman S.B."/>
            <person name="Gearin G."/>
            <person name="Goldberg J."/>
            <person name="Griggs A."/>
            <person name="Gujja S."/>
            <person name="Hansen M."/>
            <person name="Heiman D."/>
            <person name="Howarth C."/>
            <person name="Larimer J."/>
            <person name="Lui A."/>
            <person name="MacDonald P.J.P."/>
            <person name="McCowen C."/>
            <person name="Montmayeur A."/>
            <person name="Murphy C."/>
            <person name="Neiman D."/>
            <person name="Pearson M."/>
            <person name="Priest M."/>
            <person name="Roberts A."/>
            <person name="Saif S."/>
            <person name="Shea T."/>
            <person name="Sisk P."/>
            <person name="Stolte C."/>
            <person name="Sykes S."/>
            <person name="Wortman J."/>
            <person name="Nusbaum C."/>
            <person name="Birren B."/>
        </authorList>
    </citation>
    <scope>NUCLEOTIDE SEQUENCE [LARGE SCALE GENOMIC DNA]</scope>
    <source>
        <strain evidence="10 11">ATCC 38327</strain>
    </source>
</reference>
<dbReference type="InterPro" id="IPR029071">
    <property type="entry name" value="Ubiquitin-like_domsf"/>
</dbReference>
<proteinExistence type="inferred from homology"/>
<dbReference type="Gene3D" id="2.30.30.190">
    <property type="entry name" value="CAP Gly-rich-like domain"/>
    <property type="match status" value="1"/>
</dbReference>
<dbReference type="Gene3D" id="3.10.20.90">
    <property type="entry name" value="Phosphatidylinositol 3-kinase Catalytic Subunit, Chain A, domain 1"/>
    <property type="match status" value="1"/>
</dbReference>
<dbReference type="PROSITE" id="PS00845">
    <property type="entry name" value="CAP_GLY_1"/>
    <property type="match status" value="1"/>
</dbReference>
<dbReference type="InterPro" id="IPR000938">
    <property type="entry name" value="CAP-Gly_domain"/>
</dbReference>
<feature type="region of interest" description="Disordered" evidence="8">
    <location>
        <begin position="1"/>
        <end position="46"/>
    </location>
</feature>
<keyword evidence="5" id="KW-0677">Repeat</keyword>
<dbReference type="SMART" id="SM01052">
    <property type="entry name" value="CAP_GLY"/>
    <property type="match status" value="1"/>
</dbReference>
<dbReference type="InterPro" id="IPR032675">
    <property type="entry name" value="LRR_dom_sf"/>
</dbReference>
<reference evidence="11" key="2">
    <citation type="submission" date="2009-11" db="EMBL/GenBank/DDBJ databases">
        <title>The Genome Sequence of Allomyces macrogynus strain ATCC 38327.</title>
        <authorList>
            <consortium name="The Broad Institute Genome Sequencing Platform"/>
            <person name="Russ C."/>
            <person name="Cuomo C."/>
            <person name="Shea T."/>
            <person name="Young S.K."/>
            <person name="Zeng Q."/>
            <person name="Koehrsen M."/>
            <person name="Haas B."/>
            <person name="Borodovsky M."/>
            <person name="Guigo R."/>
            <person name="Alvarado L."/>
            <person name="Berlin A."/>
            <person name="Borenstein D."/>
            <person name="Chen Z."/>
            <person name="Engels R."/>
            <person name="Freedman E."/>
            <person name="Gellesch M."/>
            <person name="Goldberg J."/>
            <person name="Griggs A."/>
            <person name="Gujja S."/>
            <person name="Heiman D."/>
            <person name="Hepburn T."/>
            <person name="Howarth C."/>
            <person name="Jen D."/>
            <person name="Larson L."/>
            <person name="Lewis B."/>
            <person name="Mehta T."/>
            <person name="Park D."/>
            <person name="Pearson M."/>
            <person name="Roberts A."/>
            <person name="Saif S."/>
            <person name="Shenoy N."/>
            <person name="Sisk P."/>
            <person name="Stolte C."/>
            <person name="Sykes S."/>
            <person name="Walk T."/>
            <person name="White J."/>
            <person name="Yandava C."/>
            <person name="Burger G."/>
            <person name="Gray M.W."/>
            <person name="Holland P.W.H."/>
            <person name="King N."/>
            <person name="Lang F.B.F."/>
            <person name="Roger A.J."/>
            <person name="Ruiz-Trillo I."/>
            <person name="Lander E."/>
            <person name="Nusbaum C."/>
        </authorList>
    </citation>
    <scope>NUCLEOTIDE SEQUENCE [LARGE SCALE GENOMIC DNA]</scope>
    <source>
        <strain evidence="11">ATCC 38327</strain>
    </source>
</reference>
<dbReference type="EMBL" id="GG745360">
    <property type="protein sequence ID" value="KNE69234.1"/>
    <property type="molecule type" value="Genomic_DNA"/>
</dbReference>
<keyword evidence="3" id="KW-0963">Cytoplasm</keyword>
<dbReference type="InterPro" id="IPR001611">
    <property type="entry name" value="Leu-rich_rpt"/>
</dbReference>
<dbReference type="Proteomes" id="UP000054350">
    <property type="component" value="Unassembled WGS sequence"/>
</dbReference>
<evidence type="ECO:0000259" key="9">
    <source>
        <dbReference type="PROSITE" id="PS50245"/>
    </source>
</evidence>
<dbReference type="OrthoDB" id="5273213at2759"/>
<dbReference type="PROSITE" id="PS51450">
    <property type="entry name" value="LRR"/>
    <property type="match status" value="1"/>
</dbReference>
<keyword evidence="6" id="KW-0143">Chaperone</keyword>
<dbReference type="Gene3D" id="3.80.10.10">
    <property type="entry name" value="Ribonuclease Inhibitor"/>
    <property type="match status" value="2"/>
</dbReference>
<organism evidence="10 11">
    <name type="scientific">Allomyces macrogynus (strain ATCC 38327)</name>
    <name type="common">Allomyces javanicus var. macrogynus</name>
    <dbReference type="NCBI Taxonomy" id="578462"/>
    <lineage>
        <taxon>Eukaryota</taxon>
        <taxon>Fungi</taxon>
        <taxon>Fungi incertae sedis</taxon>
        <taxon>Blastocladiomycota</taxon>
        <taxon>Blastocladiomycetes</taxon>
        <taxon>Blastocladiales</taxon>
        <taxon>Blastocladiaceae</taxon>
        <taxon>Allomyces</taxon>
    </lineage>
</organism>
<evidence type="ECO:0000256" key="8">
    <source>
        <dbReference type="SAM" id="MobiDB-lite"/>
    </source>
</evidence>
<dbReference type="InterPro" id="IPR036859">
    <property type="entry name" value="CAP-Gly_dom_sf"/>
</dbReference>
<comment type="subunit">
    <text evidence="7">Supercomplex made of cofactors A to E. Cofactors A and D function by capturing and stabilizing tubulin in a quasi-native conformation. Cofactor E binds to the cofactor D-tubulin complex; interaction with cofactor C then causes the release of tubulin polypeptides that are committed to the native state.</text>
</comment>
<evidence type="ECO:0000256" key="1">
    <source>
        <dbReference type="ARBA" id="ARBA00004496"/>
    </source>
</evidence>
<evidence type="ECO:0000256" key="7">
    <source>
        <dbReference type="ARBA" id="ARBA00026055"/>
    </source>
</evidence>
<feature type="compositionally biased region" description="Low complexity" evidence="8">
    <location>
        <begin position="25"/>
        <end position="38"/>
    </location>
</feature>
<evidence type="ECO:0000256" key="3">
    <source>
        <dbReference type="ARBA" id="ARBA00022490"/>
    </source>
</evidence>
<dbReference type="AlphaFoldDB" id="A0A0L0T3U8"/>
<feature type="domain" description="CAP-Gly" evidence="9">
    <location>
        <begin position="67"/>
        <end position="110"/>
    </location>
</feature>
<keyword evidence="11" id="KW-1185">Reference proteome</keyword>
<dbReference type="VEuPathDB" id="FungiDB:AMAG_13619"/>
<evidence type="ECO:0000313" key="10">
    <source>
        <dbReference type="EMBL" id="KNE69234.1"/>
    </source>
</evidence>
<keyword evidence="4" id="KW-0433">Leucine-rich repeat</keyword>
<dbReference type="SUPFAM" id="SSF74924">
    <property type="entry name" value="Cap-Gly domain"/>
    <property type="match status" value="1"/>
</dbReference>
<dbReference type="SUPFAM" id="SSF54236">
    <property type="entry name" value="Ubiquitin-like"/>
    <property type="match status" value="1"/>
</dbReference>
<dbReference type="eggNOG" id="KOG3207">
    <property type="taxonomic scope" value="Eukaryota"/>
</dbReference>
<dbReference type="STRING" id="578462.A0A0L0T3U8"/>
<evidence type="ECO:0000256" key="4">
    <source>
        <dbReference type="ARBA" id="ARBA00022614"/>
    </source>
</evidence>
<comment type="subcellular location">
    <subcellularLocation>
        <location evidence="1">Cytoplasm</location>
    </subcellularLocation>
</comment>
<accession>A0A0L0T3U8</accession>
<evidence type="ECO:0000256" key="5">
    <source>
        <dbReference type="ARBA" id="ARBA00022737"/>
    </source>
</evidence>
<evidence type="ECO:0000256" key="6">
    <source>
        <dbReference type="ARBA" id="ARBA00023186"/>
    </source>
</evidence>
<dbReference type="Pfam" id="PF14580">
    <property type="entry name" value="LRR_9"/>
    <property type="match status" value="1"/>
</dbReference>
<dbReference type="PANTHER" id="PTHR18849">
    <property type="entry name" value="LEUCINE RICH REPEAT PROTEIN"/>
    <property type="match status" value="1"/>
</dbReference>
<dbReference type="SUPFAM" id="SSF52058">
    <property type="entry name" value="L domain-like"/>
    <property type="match status" value="1"/>
</dbReference>